<proteinExistence type="predicted"/>
<reference evidence="4" key="1">
    <citation type="submission" date="2016-06" db="UniProtKB">
        <authorList>
            <consortium name="WormBaseParasite"/>
        </authorList>
    </citation>
    <scope>IDENTIFICATION</scope>
</reference>
<name>A0A183B2Q4_9TREM</name>
<reference evidence="2 3" key="2">
    <citation type="submission" date="2018-11" db="EMBL/GenBank/DDBJ databases">
        <authorList>
            <consortium name="Pathogen Informatics"/>
        </authorList>
    </citation>
    <scope>NUCLEOTIDE SEQUENCE [LARGE SCALE GENOMIC DNA]</scope>
    <source>
        <strain evidence="2 3">Egypt</strain>
    </source>
</reference>
<evidence type="ECO:0000313" key="2">
    <source>
        <dbReference type="EMBL" id="VDP90761.1"/>
    </source>
</evidence>
<evidence type="ECO:0000313" key="3">
    <source>
        <dbReference type="Proteomes" id="UP000272942"/>
    </source>
</evidence>
<dbReference type="AlphaFoldDB" id="A0A183B2Q4"/>
<dbReference type="Proteomes" id="UP000272942">
    <property type="component" value="Unassembled WGS sequence"/>
</dbReference>
<sequence>MNITTLDCIPVRRRPTPRDRVPITLHCVWELRPFLSEAAHPPRTQMPHHAMTPVHQVTHVDLNFRQSLCAMSDILGKTALILKKRNIRTADPTPTVKQSKSGGPASQQLLL</sequence>
<dbReference type="WBParaSite" id="ECPE_0001352801-mRNA-1">
    <property type="protein sequence ID" value="ECPE_0001352801-mRNA-1"/>
    <property type="gene ID" value="ECPE_0001352801"/>
</dbReference>
<protein>
    <submittedName>
        <fullName evidence="2 4">Uncharacterized protein</fullName>
    </submittedName>
</protein>
<accession>A0A183B2Q4</accession>
<organism evidence="4">
    <name type="scientific">Echinostoma caproni</name>
    <dbReference type="NCBI Taxonomy" id="27848"/>
    <lineage>
        <taxon>Eukaryota</taxon>
        <taxon>Metazoa</taxon>
        <taxon>Spiralia</taxon>
        <taxon>Lophotrochozoa</taxon>
        <taxon>Platyhelminthes</taxon>
        <taxon>Trematoda</taxon>
        <taxon>Digenea</taxon>
        <taxon>Plagiorchiida</taxon>
        <taxon>Echinostomata</taxon>
        <taxon>Echinostomatoidea</taxon>
        <taxon>Echinostomatidae</taxon>
        <taxon>Echinostoma</taxon>
    </lineage>
</organism>
<gene>
    <name evidence="2" type="ORF">ECPE_LOCUS13489</name>
</gene>
<keyword evidence="3" id="KW-1185">Reference proteome</keyword>
<evidence type="ECO:0000256" key="1">
    <source>
        <dbReference type="SAM" id="MobiDB-lite"/>
    </source>
</evidence>
<evidence type="ECO:0000313" key="4">
    <source>
        <dbReference type="WBParaSite" id="ECPE_0001352801-mRNA-1"/>
    </source>
</evidence>
<feature type="region of interest" description="Disordered" evidence="1">
    <location>
        <begin position="86"/>
        <end position="111"/>
    </location>
</feature>
<feature type="compositionally biased region" description="Polar residues" evidence="1">
    <location>
        <begin position="95"/>
        <end position="111"/>
    </location>
</feature>
<dbReference type="EMBL" id="UZAN01055196">
    <property type="protein sequence ID" value="VDP90761.1"/>
    <property type="molecule type" value="Genomic_DNA"/>
</dbReference>